<dbReference type="InterPro" id="IPR004821">
    <property type="entry name" value="Cyt_trans-like"/>
</dbReference>
<comment type="pathway">
    <text evidence="9">Cofactor biosynthesis; coenzyme A biosynthesis; CoA from (R)-pantothenate: step 4/5.</text>
</comment>
<evidence type="ECO:0000256" key="7">
    <source>
        <dbReference type="ARBA" id="ARBA00022993"/>
    </source>
</evidence>
<dbReference type="STRING" id="862517.HMPREF9225_1009"/>
<evidence type="ECO:0000256" key="5">
    <source>
        <dbReference type="ARBA" id="ARBA00022840"/>
    </source>
</evidence>
<evidence type="ECO:0000256" key="3">
    <source>
        <dbReference type="ARBA" id="ARBA00022695"/>
    </source>
</evidence>
<proteinExistence type="inferred from homology"/>
<feature type="domain" description="Cytidyltransferase-like" evidence="10">
    <location>
        <begin position="4"/>
        <end position="132"/>
    </location>
</feature>
<dbReference type="PRINTS" id="PR01020">
    <property type="entry name" value="LPSBIOSNTHSS"/>
</dbReference>
<feature type="binding site" evidence="9">
    <location>
        <begin position="87"/>
        <end position="89"/>
    </location>
    <ligand>
        <name>ATP</name>
        <dbReference type="ChEBI" id="CHEBI:30616"/>
    </ligand>
</feature>
<dbReference type="GO" id="GO:0005737">
    <property type="term" value="C:cytoplasm"/>
    <property type="evidence" value="ECO:0007669"/>
    <property type="project" value="UniProtKB-SubCell"/>
</dbReference>
<evidence type="ECO:0000313" key="12">
    <source>
        <dbReference type="Proteomes" id="UP000003280"/>
    </source>
</evidence>
<comment type="function">
    <text evidence="9">Reversibly transfers an adenylyl group from ATP to 4'-phosphopantetheine, yielding dephospho-CoA (dPCoA) and pyrophosphate.</text>
</comment>
<keyword evidence="12" id="KW-1185">Reference proteome</keyword>
<comment type="similarity">
    <text evidence="9">Belongs to the bacterial CoaD family.</text>
</comment>
<feature type="binding site" evidence="9">
    <location>
        <position position="97"/>
    </location>
    <ligand>
        <name>ATP</name>
        <dbReference type="ChEBI" id="CHEBI:30616"/>
    </ligand>
</feature>
<keyword evidence="4 9" id="KW-0547">Nucleotide-binding</keyword>
<feature type="binding site" evidence="9">
    <location>
        <position position="8"/>
    </location>
    <ligand>
        <name>substrate</name>
    </ligand>
</feature>
<dbReference type="EMBL" id="AEEH01000039">
    <property type="protein sequence ID" value="EFM25360.1"/>
    <property type="molecule type" value="Genomic_DNA"/>
</dbReference>
<evidence type="ECO:0000256" key="8">
    <source>
        <dbReference type="ARBA" id="ARBA00029346"/>
    </source>
</evidence>
<keyword evidence="1 9" id="KW-0963">Cytoplasm</keyword>
<feature type="binding site" evidence="9">
    <location>
        <position position="72"/>
    </location>
    <ligand>
        <name>substrate</name>
    </ligand>
</feature>
<name>E0NLH0_9FIRM</name>
<comment type="catalytic activity">
    <reaction evidence="8 9">
        <text>(R)-4'-phosphopantetheine + ATP + H(+) = 3'-dephospho-CoA + diphosphate</text>
        <dbReference type="Rhea" id="RHEA:19801"/>
        <dbReference type="ChEBI" id="CHEBI:15378"/>
        <dbReference type="ChEBI" id="CHEBI:30616"/>
        <dbReference type="ChEBI" id="CHEBI:33019"/>
        <dbReference type="ChEBI" id="CHEBI:57328"/>
        <dbReference type="ChEBI" id="CHEBI:61723"/>
        <dbReference type="EC" id="2.7.7.3"/>
    </reaction>
</comment>
<dbReference type="HOGENOM" id="CLU_100149_0_1_9"/>
<keyword evidence="6 9" id="KW-0460">Magnesium</keyword>
<gene>
    <name evidence="9 11" type="primary">coaD</name>
    <name evidence="11" type="ORF">HMPREF9225_1009</name>
</gene>
<evidence type="ECO:0000256" key="4">
    <source>
        <dbReference type="ARBA" id="ARBA00022741"/>
    </source>
</evidence>
<dbReference type="RefSeq" id="WP_008901823.1">
    <property type="nucleotide sequence ID" value="NZ_GL397071.1"/>
</dbReference>
<dbReference type="Proteomes" id="UP000003280">
    <property type="component" value="Unassembled WGS sequence"/>
</dbReference>
<dbReference type="PANTHER" id="PTHR21342:SF1">
    <property type="entry name" value="PHOSPHOPANTETHEINE ADENYLYLTRANSFERASE"/>
    <property type="match status" value="1"/>
</dbReference>
<evidence type="ECO:0000313" key="11">
    <source>
        <dbReference type="EMBL" id="EFM25360.1"/>
    </source>
</evidence>
<accession>E0NLH0</accession>
<keyword evidence="7 9" id="KW-0173">Coenzyme A biosynthesis</keyword>
<dbReference type="AlphaFoldDB" id="E0NLH0"/>
<feature type="binding site" evidence="9">
    <location>
        <position position="86"/>
    </location>
    <ligand>
        <name>substrate</name>
    </ligand>
</feature>
<comment type="caution">
    <text evidence="11">The sequence shown here is derived from an EMBL/GenBank/DDBJ whole genome shotgun (WGS) entry which is preliminary data.</text>
</comment>
<keyword evidence="3 9" id="KW-0548">Nucleotidyltransferase</keyword>
<dbReference type="InterPro" id="IPR001980">
    <property type="entry name" value="PPAT"/>
</dbReference>
<feature type="binding site" evidence="9">
    <location>
        <position position="40"/>
    </location>
    <ligand>
        <name>substrate</name>
    </ligand>
</feature>
<dbReference type="GO" id="GO:0004595">
    <property type="term" value="F:pantetheine-phosphate adenylyltransferase activity"/>
    <property type="evidence" value="ECO:0007669"/>
    <property type="project" value="UniProtKB-UniRule"/>
</dbReference>
<feature type="site" description="Transition state stabilizer" evidence="9">
    <location>
        <position position="16"/>
    </location>
</feature>
<keyword evidence="2 9" id="KW-0808">Transferase</keyword>
<dbReference type="HAMAP" id="MF_00151">
    <property type="entry name" value="PPAT_bact"/>
    <property type="match status" value="1"/>
</dbReference>
<organism evidence="11 12">
    <name type="scientific">Peptoniphilus duerdenii ATCC BAA-1640</name>
    <dbReference type="NCBI Taxonomy" id="862517"/>
    <lineage>
        <taxon>Bacteria</taxon>
        <taxon>Bacillati</taxon>
        <taxon>Bacillota</taxon>
        <taxon>Tissierellia</taxon>
        <taxon>Tissierellales</taxon>
        <taxon>Peptoniphilaceae</taxon>
        <taxon>Peptoniphilus</taxon>
    </lineage>
</organism>
<dbReference type="NCBIfam" id="TIGR01510">
    <property type="entry name" value="coaD_prev_kdtB"/>
    <property type="match status" value="1"/>
</dbReference>
<dbReference type="OrthoDB" id="9806661at2"/>
<dbReference type="PANTHER" id="PTHR21342">
    <property type="entry name" value="PHOSPHOPANTETHEINE ADENYLYLTRANSFERASE"/>
    <property type="match status" value="1"/>
</dbReference>
<dbReference type="SUPFAM" id="SSF52374">
    <property type="entry name" value="Nucleotidylyl transferase"/>
    <property type="match status" value="1"/>
</dbReference>
<evidence type="ECO:0000259" key="10">
    <source>
        <dbReference type="Pfam" id="PF01467"/>
    </source>
</evidence>
<evidence type="ECO:0000256" key="2">
    <source>
        <dbReference type="ARBA" id="ARBA00022679"/>
    </source>
</evidence>
<evidence type="ECO:0000256" key="6">
    <source>
        <dbReference type="ARBA" id="ARBA00022842"/>
    </source>
</evidence>
<evidence type="ECO:0000256" key="1">
    <source>
        <dbReference type="ARBA" id="ARBA00022490"/>
    </source>
</evidence>
<feature type="binding site" evidence="9">
    <location>
        <begin position="122"/>
        <end position="128"/>
    </location>
    <ligand>
        <name>ATP</name>
        <dbReference type="ChEBI" id="CHEBI:30616"/>
    </ligand>
</feature>
<dbReference type="GO" id="GO:0005524">
    <property type="term" value="F:ATP binding"/>
    <property type="evidence" value="ECO:0007669"/>
    <property type="project" value="UniProtKB-KW"/>
</dbReference>
<protein>
    <recommendedName>
        <fullName evidence="9">Phosphopantetheine adenylyltransferase</fullName>
        <ecNumber evidence="9">2.7.7.3</ecNumber>
    </recommendedName>
    <alternativeName>
        <fullName evidence="9">Dephospho-CoA pyrophosphorylase</fullName>
    </alternativeName>
    <alternativeName>
        <fullName evidence="9">Pantetheine-phosphate adenylyltransferase</fullName>
        <shortName evidence="9">PPAT</shortName>
    </alternativeName>
</protein>
<dbReference type="NCBIfam" id="TIGR00125">
    <property type="entry name" value="cyt_tran_rel"/>
    <property type="match status" value="1"/>
</dbReference>
<feature type="binding site" evidence="9">
    <location>
        <position position="16"/>
    </location>
    <ligand>
        <name>ATP</name>
        <dbReference type="ChEBI" id="CHEBI:30616"/>
    </ligand>
</feature>
<dbReference type="CDD" id="cd02163">
    <property type="entry name" value="PPAT"/>
    <property type="match status" value="1"/>
</dbReference>
<sequence>MKAIYAGSFDPVTNGHIDIIKRARNIFGEVTVAVLNNVKKHGLFTVEERMELLEEVTKDLDGVTIDSFTGLLADYAKENNCKVIIRGIRTASDYESEYILAMANMHYYEGLETVFLLSSNKNTFVSSTLAKEVAMFDGDLSLFVPDIVGDAMKEKLIGR</sequence>
<dbReference type="Gene3D" id="3.40.50.620">
    <property type="entry name" value="HUPs"/>
    <property type="match status" value="1"/>
</dbReference>
<reference evidence="11 12" key="1">
    <citation type="submission" date="2010-07" db="EMBL/GenBank/DDBJ databases">
        <authorList>
            <person name="Muzny D."/>
            <person name="Qin X."/>
            <person name="Deng J."/>
            <person name="Jiang H."/>
            <person name="Liu Y."/>
            <person name="Qu J."/>
            <person name="Song X.-Z."/>
            <person name="Zhang L."/>
            <person name="Thornton R."/>
            <person name="Coyle M."/>
            <person name="Francisco L."/>
            <person name="Jackson L."/>
            <person name="Javaid M."/>
            <person name="Korchina V."/>
            <person name="Kovar C."/>
            <person name="Mata R."/>
            <person name="Mathew T."/>
            <person name="Ngo R."/>
            <person name="Nguyen L."/>
            <person name="Nguyen N."/>
            <person name="Okwuonu G."/>
            <person name="Ongeri F."/>
            <person name="Pham C."/>
            <person name="Simmons D."/>
            <person name="Wilczek-Boney K."/>
            <person name="Hale W."/>
            <person name="Jakkamsetti A."/>
            <person name="Pham P."/>
            <person name="Ruth R."/>
            <person name="San Lucas F."/>
            <person name="Warren J."/>
            <person name="Zhang J."/>
            <person name="Zhao Z."/>
            <person name="Zhou C."/>
            <person name="Zhu D."/>
            <person name="Lee S."/>
            <person name="Bess C."/>
            <person name="Blankenburg K."/>
            <person name="Forbes L."/>
            <person name="Fu Q."/>
            <person name="Gubbala S."/>
            <person name="Hirani K."/>
            <person name="Jayaseelan J.C."/>
            <person name="Lara F."/>
            <person name="Munidasa M."/>
            <person name="Palculict T."/>
            <person name="Patil S."/>
            <person name="Pu L.-L."/>
            <person name="Saada N."/>
            <person name="Tang L."/>
            <person name="Weissenberger G."/>
            <person name="Zhu Y."/>
            <person name="Hemphill L."/>
            <person name="Shang Y."/>
            <person name="Youmans B."/>
            <person name="Ayvaz T."/>
            <person name="Ross M."/>
            <person name="Santibanez J."/>
            <person name="Aqrawi P."/>
            <person name="Gross S."/>
            <person name="Joshi V."/>
            <person name="Fowler G."/>
            <person name="Nazareth L."/>
            <person name="Reid J."/>
            <person name="Worley K."/>
            <person name="Petrosino J."/>
            <person name="Highlander S."/>
            <person name="Gibbs R."/>
        </authorList>
    </citation>
    <scope>NUCLEOTIDE SEQUENCE [LARGE SCALE GENOMIC DNA]</scope>
    <source>
        <strain evidence="11 12">ATCC BAA-1640</strain>
    </source>
</reference>
<dbReference type="EC" id="2.7.7.3" evidence="9"/>
<dbReference type="GO" id="GO:0015937">
    <property type="term" value="P:coenzyme A biosynthetic process"/>
    <property type="evidence" value="ECO:0007669"/>
    <property type="project" value="UniProtKB-UniRule"/>
</dbReference>
<feature type="binding site" evidence="9">
    <location>
        <begin position="8"/>
        <end position="9"/>
    </location>
    <ligand>
        <name>ATP</name>
        <dbReference type="ChEBI" id="CHEBI:30616"/>
    </ligand>
</feature>
<comment type="subcellular location">
    <subcellularLocation>
        <location evidence="9">Cytoplasm</location>
    </subcellularLocation>
</comment>
<keyword evidence="5 9" id="KW-0067">ATP-binding</keyword>
<dbReference type="Pfam" id="PF01467">
    <property type="entry name" value="CTP_transf_like"/>
    <property type="match status" value="1"/>
</dbReference>
<dbReference type="eggNOG" id="COG0669">
    <property type="taxonomic scope" value="Bacteria"/>
</dbReference>
<comment type="cofactor">
    <cofactor evidence="9">
        <name>Mg(2+)</name>
        <dbReference type="ChEBI" id="CHEBI:18420"/>
    </cofactor>
</comment>
<dbReference type="InterPro" id="IPR014729">
    <property type="entry name" value="Rossmann-like_a/b/a_fold"/>
</dbReference>
<evidence type="ECO:0000256" key="9">
    <source>
        <dbReference type="HAMAP-Rule" id="MF_00151"/>
    </source>
</evidence>
<comment type="subunit">
    <text evidence="9">Homohexamer.</text>
</comment>
<dbReference type="UniPathway" id="UPA00241">
    <property type="reaction ID" value="UER00355"/>
</dbReference>